<name>A0A9K3JNS1_HELAN</name>
<dbReference type="Proteomes" id="UP000215914">
    <property type="component" value="Unassembled WGS sequence"/>
</dbReference>
<evidence type="ECO:0000313" key="1">
    <source>
        <dbReference type="EMBL" id="KAF5818491.1"/>
    </source>
</evidence>
<sequence length="61" mass="7006">MFWCHACYVNPIYHDDELGSNTLNRPLCASGSSYLFVMSQNNFCDVNVNLMSRMFVSSLDF</sequence>
<keyword evidence="2" id="KW-1185">Reference proteome</keyword>
<proteinExistence type="predicted"/>
<reference evidence="1" key="2">
    <citation type="submission" date="2020-06" db="EMBL/GenBank/DDBJ databases">
        <title>Helianthus annuus Genome sequencing and assembly Release 2.</title>
        <authorList>
            <person name="Gouzy J."/>
            <person name="Langlade N."/>
            <person name="Munos S."/>
        </authorList>
    </citation>
    <scope>NUCLEOTIDE SEQUENCE</scope>
    <source>
        <tissue evidence="1">Leaves</tissue>
    </source>
</reference>
<accession>A0A9K3JNS1</accession>
<dbReference type="Gramene" id="mRNA:HanXRQr2_Chr02g0065911">
    <property type="protein sequence ID" value="CDS:HanXRQr2_Chr02g0065911.1"/>
    <property type="gene ID" value="HanXRQr2_Chr02g0065911"/>
</dbReference>
<evidence type="ECO:0000313" key="2">
    <source>
        <dbReference type="Proteomes" id="UP000215914"/>
    </source>
</evidence>
<protein>
    <submittedName>
        <fullName evidence="1">Uncharacterized protein</fullName>
    </submittedName>
</protein>
<comment type="caution">
    <text evidence="1">The sequence shown here is derived from an EMBL/GenBank/DDBJ whole genome shotgun (WGS) entry which is preliminary data.</text>
</comment>
<gene>
    <name evidence="1" type="ORF">HanXRQr2_Chr02g0065911</name>
</gene>
<dbReference type="EMBL" id="MNCJ02000317">
    <property type="protein sequence ID" value="KAF5818491.1"/>
    <property type="molecule type" value="Genomic_DNA"/>
</dbReference>
<organism evidence="1 2">
    <name type="scientific">Helianthus annuus</name>
    <name type="common">Common sunflower</name>
    <dbReference type="NCBI Taxonomy" id="4232"/>
    <lineage>
        <taxon>Eukaryota</taxon>
        <taxon>Viridiplantae</taxon>
        <taxon>Streptophyta</taxon>
        <taxon>Embryophyta</taxon>
        <taxon>Tracheophyta</taxon>
        <taxon>Spermatophyta</taxon>
        <taxon>Magnoliopsida</taxon>
        <taxon>eudicotyledons</taxon>
        <taxon>Gunneridae</taxon>
        <taxon>Pentapetalae</taxon>
        <taxon>asterids</taxon>
        <taxon>campanulids</taxon>
        <taxon>Asterales</taxon>
        <taxon>Asteraceae</taxon>
        <taxon>Asteroideae</taxon>
        <taxon>Heliantheae alliance</taxon>
        <taxon>Heliantheae</taxon>
        <taxon>Helianthus</taxon>
    </lineage>
</organism>
<dbReference type="AlphaFoldDB" id="A0A9K3JNS1"/>
<reference evidence="1" key="1">
    <citation type="journal article" date="2017" name="Nature">
        <title>The sunflower genome provides insights into oil metabolism, flowering and Asterid evolution.</title>
        <authorList>
            <person name="Badouin H."/>
            <person name="Gouzy J."/>
            <person name="Grassa C.J."/>
            <person name="Murat F."/>
            <person name="Staton S.E."/>
            <person name="Cottret L."/>
            <person name="Lelandais-Briere C."/>
            <person name="Owens G.L."/>
            <person name="Carrere S."/>
            <person name="Mayjonade B."/>
            <person name="Legrand L."/>
            <person name="Gill N."/>
            <person name="Kane N.C."/>
            <person name="Bowers J.E."/>
            <person name="Hubner S."/>
            <person name="Bellec A."/>
            <person name="Berard A."/>
            <person name="Berges H."/>
            <person name="Blanchet N."/>
            <person name="Boniface M.C."/>
            <person name="Brunel D."/>
            <person name="Catrice O."/>
            <person name="Chaidir N."/>
            <person name="Claudel C."/>
            <person name="Donnadieu C."/>
            <person name="Faraut T."/>
            <person name="Fievet G."/>
            <person name="Helmstetter N."/>
            <person name="King M."/>
            <person name="Knapp S.J."/>
            <person name="Lai Z."/>
            <person name="Le Paslier M.C."/>
            <person name="Lippi Y."/>
            <person name="Lorenzon L."/>
            <person name="Mandel J.R."/>
            <person name="Marage G."/>
            <person name="Marchand G."/>
            <person name="Marquand E."/>
            <person name="Bret-Mestries E."/>
            <person name="Morien E."/>
            <person name="Nambeesan S."/>
            <person name="Nguyen T."/>
            <person name="Pegot-Espagnet P."/>
            <person name="Pouilly N."/>
            <person name="Raftis F."/>
            <person name="Sallet E."/>
            <person name="Schiex T."/>
            <person name="Thomas J."/>
            <person name="Vandecasteele C."/>
            <person name="Vares D."/>
            <person name="Vear F."/>
            <person name="Vautrin S."/>
            <person name="Crespi M."/>
            <person name="Mangin B."/>
            <person name="Burke J.M."/>
            <person name="Salse J."/>
            <person name="Munos S."/>
            <person name="Vincourt P."/>
            <person name="Rieseberg L.H."/>
            <person name="Langlade N.B."/>
        </authorList>
    </citation>
    <scope>NUCLEOTIDE SEQUENCE</scope>
    <source>
        <tissue evidence="1">Leaves</tissue>
    </source>
</reference>